<accession>A0A922ECI7</accession>
<feature type="compositionally biased region" description="Polar residues" evidence="5">
    <location>
        <begin position="124"/>
        <end position="143"/>
    </location>
</feature>
<dbReference type="AlphaFoldDB" id="A0A922ECI7"/>
<evidence type="ECO:0000256" key="5">
    <source>
        <dbReference type="SAM" id="MobiDB-lite"/>
    </source>
</evidence>
<evidence type="ECO:0000256" key="1">
    <source>
        <dbReference type="ARBA" id="ARBA00004123"/>
    </source>
</evidence>
<feature type="domain" description="BHLH" evidence="6">
    <location>
        <begin position="143"/>
        <end position="192"/>
    </location>
</feature>
<keyword evidence="4" id="KW-0539">Nucleus</keyword>
<dbReference type="Proteomes" id="UP000811246">
    <property type="component" value="Chromosome 8"/>
</dbReference>
<name>A0A922ECI7_CARIL</name>
<organism evidence="7 8">
    <name type="scientific">Carya illinoinensis</name>
    <name type="common">Pecan</name>
    <dbReference type="NCBI Taxonomy" id="32201"/>
    <lineage>
        <taxon>Eukaryota</taxon>
        <taxon>Viridiplantae</taxon>
        <taxon>Streptophyta</taxon>
        <taxon>Embryophyta</taxon>
        <taxon>Tracheophyta</taxon>
        <taxon>Spermatophyta</taxon>
        <taxon>Magnoliopsida</taxon>
        <taxon>eudicotyledons</taxon>
        <taxon>Gunneridae</taxon>
        <taxon>Pentapetalae</taxon>
        <taxon>rosids</taxon>
        <taxon>fabids</taxon>
        <taxon>Fagales</taxon>
        <taxon>Juglandaceae</taxon>
        <taxon>Carya</taxon>
    </lineage>
</organism>
<proteinExistence type="predicted"/>
<dbReference type="GO" id="GO:0046983">
    <property type="term" value="F:protein dimerization activity"/>
    <property type="evidence" value="ECO:0007669"/>
    <property type="project" value="InterPro"/>
</dbReference>
<feature type="region of interest" description="Disordered" evidence="5">
    <location>
        <begin position="123"/>
        <end position="143"/>
    </location>
</feature>
<keyword evidence="3" id="KW-0804">Transcription</keyword>
<evidence type="ECO:0000259" key="6">
    <source>
        <dbReference type="PROSITE" id="PS50888"/>
    </source>
</evidence>
<evidence type="ECO:0000256" key="4">
    <source>
        <dbReference type="ARBA" id="ARBA00023242"/>
    </source>
</evidence>
<dbReference type="GO" id="GO:0005634">
    <property type="term" value="C:nucleus"/>
    <property type="evidence" value="ECO:0007669"/>
    <property type="project" value="UniProtKB-SubCell"/>
</dbReference>
<reference evidence="7" key="1">
    <citation type="submission" date="2021-01" db="EMBL/GenBank/DDBJ databases">
        <authorList>
            <person name="Lovell J.T."/>
            <person name="Bentley N."/>
            <person name="Bhattarai G."/>
            <person name="Jenkins J.W."/>
            <person name="Sreedasyam A."/>
            <person name="Alarcon Y."/>
            <person name="Bock C."/>
            <person name="Boston L."/>
            <person name="Carlson J."/>
            <person name="Cervantes K."/>
            <person name="Clermont K."/>
            <person name="Krom N."/>
            <person name="Kubenka K."/>
            <person name="Mamidi S."/>
            <person name="Mattison C."/>
            <person name="Monteros M."/>
            <person name="Pisani C."/>
            <person name="Plott C."/>
            <person name="Rajasekar S."/>
            <person name="Rhein H.S."/>
            <person name="Rohla C."/>
            <person name="Song M."/>
            <person name="Hilaire R.S."/>
            <person name="Shu S."/>
            <person name="Wells L."/>
            <person name="Wang X."/>
            <person name="Webber J."/>
            <person name="Heerema R.J."/>
            <person name="Klein P."/>
            <person name="Conner P."/>
            <person name="Grauke L."/>
            <person name="Grimwood J."/>
            <person name="Schmutz J."/>
            <person name="Randall J.J."/>
        </authorList>
    </citation>
    <scope>NUCLEOTIDE SEQUENCE</scope>
    <source>
        <tissue evidence="7">Leaf</tissue>
    </source>
</reference>
<dbReference type="EMBL" id="CM031832">
    <property type="protein sequence ID" value="KAG6701083.1"/>
    <property type="molecule type" value="Genomic_DNA"/>
</dbReference>
<dbReference type="InterPro" id="IPR011598">
    <property type="entry name" value="bHLH_dom"/>
</dbReference>
<dbReference type="SMART" id="SM00353">
    <property type="entry name" value="HLH"/>
    <property type="match status" value="1"/>
</dbReference>
<dbReference type="PANTHER" id="PTHR45959:SF2">
    <property type="entry name" value="BHLH TRANSCRIPTION FACTOR"/>
    <property type="match status" value="1"/>
</dbReference>
<dbReference type="PROSITE" id="PS50888">
    <property type="entry name" value="BHLH"/>
    <property type="match status" value="1"/>
</dbReference>
<dbReference type="GO" id="GO:0080090">
    <property type="term" value="P:regulation of primary metabolic process"/>
    <property type="evidence" value="ECO:0007669"/>
    <property type="project" value="UniProtKB-ARBA"/>
</dbReference>
<evidence type="ECO:0000256" key="2">
    <source>
        <dbReference type="ARBA" id="ARBA00023015"/>
    </source>
</evidence>
<gene>
    <name evidence="7" type="ORF">I3842_08G146700</name>
</gene>
<comment type="caution">
    <text evidence="7">The sequence shown here is derived from an EMBL/GenBank/DDBJ whole genome shotgun (WGS) entry which is preliminary data.</text>
</comment>
<dbReference type="InterPro" id="IPR054502">
    <property type="entry name" value="bHLH-TF_ACT-like_plant"/>
</dbReference>
<evidence type="ECO:0000313" key="8">
    <source>
        <dbReference type="Proteomes" id="UP000811246"/>
    </source>
</evidence>
<dbReference type="PANTHER" id="PTHR45959">
    <property type="entry name" value="BHLH TRANSCRIPTION FACTOR"/>
    <property type="match status" value="1"/>
</dbReference>
<dbReference type="InterPro" id="IPR052610">
    <property type="entry name" value="bHLH_transcription_regulator"/>
</dbReference>
<dbReference type="Pfam" id="PF22754">
    <property type="entry name" value="bHLH-TF_ACT-like_plant"/>
    <property type="match status" value="1"/>
</dbReference>
<dbReference type="CDD" id="cd11452">
    <property type="entry name" value="bHLH_AtNAI1_like"/>
    <property type="match status" value="1"/>
</dbReference>
<sequence length="321" mass="35931">MEISSAKWLSELEMDDFEYIQQCDMTTLDDGFATAMRENFQHSLSSESHSSYPAFNTKNTITTNTFRHGSIPKPSSSHILSFGNSNSLPADSKQFFRTLDSSLKPKDEVVCQVKKHLPLISKGSAENQNHGTQKTNSMTRTHSNAQDHIMAERKRREKLSQRFIALSAIVPGLKKMDKASVLGDAITYVKELQARVNLLEEQTKKRTMESVVYVKKAQLSADDDTSSCDENFDGRSDEAALPEIEARISEKDVLIRIHCEKNKGAVVRTLGEIEKLHLSVVNSSVLPFGNSTLDMTVIARMDNEFDLTAKDIVKCLRLAVL</sequence>
<protein>
    <recommendedName>
        <fullName evidence="6">BHLH domain-containing protein</fullName>
    </recommendedName>
</protein>
<keyword evidence="2" id="KW-0805">Transcription regulation</keyword>
<evidence type="ECO:0000256" key="3">
    <source>
        <dbReference type="ARBA" id="ARBA00023163"/>
    </source>
</evidence>
<evidence type="ECO:0000313" key="7">
    <source>
        <dbReference type="EMBL" id="KAG6701083.1"/>
    </source>
</evidence>
<dbReference type="Pfam" id="PF00010">
    <property type="entry name" value="HLH"/>
    <property type="match status" value="1"/>
</dbReference>
<comment type="subcellular location">
    <subcellularLocation>
        <location evidence="1">Nucleus</location>
    </subcellularLocation>
</comment>